<protein>
    <recommendedName>
        <fullName evidence="11">Adenylyltransferase and sulfurtransferase MOCS3 homolog</fullName>
    </recommendedName>
    <alternativeName>
        <fullName evidence="11">UBA4 homolog</fullName>
    </alternativeName>
    <alternativeName>
        <fullName evidence="11">Ubiquitin-like protein activator 4 homolog</fullName>
    </alternativeName>
    <domain>
        <recommendedName>
            <fullName evidence="11">Adenylyltransferase</fullName>
            <ecNumber evidence="11">2.7.7.-</ecNumber>
        </recommendedName>
    </domain>
    <domain>
        <recommendedName>
            <fullName evidence="11">Sulfurtransferase</fullName>
            <ecNumber evidence="11">2.8.1.-</ecNumber>
        </recommendedName>
    </domain>
</protein>
<feature type="binding site" evidence="11">
    <location>
        <begin position="172"/>
        <end position="173"/>
    </location>
    <ligand>
        <name>ATP</name>
        <dbReference type="ChEBI" id="CHEBI:30616"/>
    </ligand>
</feature>
<evidence type="ECO:0000256" key="4">
    <source>
        <dbReference type="ARBA" id="ARBA00022694"/>
    </source>
</evidence>
<dbReference type="Gene3D" id="3.40.250.10">
    <property type="entry name" value="Rhodanese-like domain"/>
    <property type="match status" value="1"/>
</dbReference>
<reference evidence="14 15" key="1">
    <citation type="submission" date="2016-03" db="EMBL/GenBank/DDBJ databases">
        <title>Cyphomyrmex costatus WGS genome.</title>
        <authorList>
            <person name="Nygaard S."/>
            <person name="Hu H."/>
            <person name="Boomsma J."/>
            <person name="Zhang G."/>
        </authorList>
    </citation>
    <scope>NUCLEOTIDE SEQUENCE [LARGE SCALE GENOMIC DNA]</scope>
    <source>
        <strain evidence="14">MS0001</strain>
        <tissue evidence="14">Whole body</tissue>
    </source>
</reference>
<accession>A0A151I7G9</accession>
<evidence type="ECO:0000256" key="12">
    <source>
        <dbReference type="SAM" id="Coils"/>
    </source>
</evidence>
<feature type="binding site" evidence="11">
    <location>
        <position position="104"/>
    </location>
    <ligand>
        <name>ATP</name>
        <dbReference type="ChEBI" id="CHEBI:30616"/>
    </ligand>
</feature>
<dbReference type="InterPro" id="IPR036873">
    <property type="entry name" value="Rhodanese-like_dom_sf"/>
</dbReference>
<dbReference type="Gene3D" id="3.40.50.720">
    <property type="entry name" value="NAD(P)-binding Rossmann-like Domain"/>
    <property type="match status" value="1"/>
</dbReference>
<dbReference type="CDD" id="cd00757">
    <property type="entry name" value="ThiF_MoeB_HesA_family"/>
    <property type="match status" value="1"/>
</dbReference>
<dbReference type="SMART" id="SM00450">
    <property type="entry name" value="RHOD"/>
    <property type="match status" value="1"/>
</dbReference>
<dbReference type="GO" id="GO:0005524">
    <property type="term" value="F:ATP binding"/>
    <property type="evidence" value="ECO:0007669"/>
    <property type="project" value="UniProtKB-KW"/>
</dbReference>
<dbReference type="PANTHER" id="PTHR10953">
    <property type="entry name" value="UBIQUITIN-ACTIVATING ENZYME E1"/>
    <property type="match status" value="1"/>
</dbReference>
<dbReference type="FunFam" id="3.40.50.720:FF:000033">
    <property type="entry name" value="Adenylyltransferase and sulfurtransferase MOCS3"/>
    <property type="match status" value="1"/>
</dbReference>
<keyword evidence="6 11" id="KW-0547">Nucleotide-binding</keyword>
<evidence type="ECO:0000313" key="14">
    <source>
        <dbReference type="EMBL" id="KYM94096.1"/>
    </source>
</evidence>
<keyword evidence="9 11" id="KW-0501">Molybdenum cofactor biosynthesis</keyword>
<keyword evidence="12" id="KW-0175">Coiled coil</keyword>
<evidence type="ECO:0000256" key="11">
    <source>
        <dbReference type="HAMAP-Rule" id="MF_03049"/>
    </source>
</evidence>
<dbReference type="InterPro" id="IPR028885">
    <property type="entry name" value="MOCS3/Uba4"/>
</dbReference>
<keyword evidence="10 11" id="KW-0511">Multifunctional enzyme</keyword>
<feature type="coiled-coil region" evidence="12">
    <location>
        <begin position="10"/>
        <end position="37"/>
    </location>
</feature>
<keyword evidence="4 11" id="KW-0819">tRNA processing</keyword>
<keyword evidence="14" id="KW-0548">Nucleotidyltransferase</keyword>
<dbReference type="GO" id="GO:0042292">
    <property type="term" value="F:URM1 activating enzyme activity"/>
    <property type="evidence" value="ECO:0007669"/>
    <property type="project" value="TreeGrafter"/>
</dbReference>
<feature type="binding site" evidence="11">
    <location>
        <position position="217"/>
    </location>
    <ligand>
        <name>Zn(2+)</name>
        <dbReference type="ChEBI" id="CHEBI:29105"/>
    </ligand>
</feature>
<dbReference type="OrthoDB" id="10261062at2759"/>
<evidence type="ECO:0000256" key="6">
    <source>
        <dbReference type="ARBA" id="ARBA00022741"/>
    </source>
</evidence>
<dbReference type="Proteomes" id="UP000078542">
    <property type="component" value="Unassembled WGS sequence"/>
</dbReference>
<dbReference type="HAMAP" id="MF_03049">
    <property type="entry name" value="MOCS3_Uba4"/>
    <property type="match status" value="1"/>
</dbReference>
<dbReference type="InterPro" id="IPR035985">
    <property type="entry name" value="Ubiquitin-activating_enz"/>
</dbReference>
<dbReference type="KEGG" id="ccoa:108781615"/>
<dbReference type="GO" id="GO:0046872">
    <property type="term" value="F:metal ion binding"/>
    <property type="evidence" value="ECO:0007669"/>
    <property type="project" value="UniProtKB-KW"/>
</dbReference>
<feature type="binding site" evidence="11">
    <location>
        <begin position="111"/>
        <end position="115"/>
    </location>
    <ligand>
        <name>ATP</name>
        <dbReference type="ChEBI" id="CHEBI:30616"/>
    </ligand>
</feature>
<organism evidence="14 15">
    <name type="scientific">Cyphomyrmex costatus</name>
    <dbReference type="NCBI Taxonomy" id="456900"/>
    <lineage>
        <taxon>Eukaryota</taxon>
        <taxon>Metazoa</taxon>
        <taxon>Ecdysozoa</taxon>
        <taxon>Arthropoda</taxon>
        <taxon>Hexapoda</taxon>
        <taxon>Insecta</taxon>
        <taxon>Pterygota</taxon>
        <taxon>Neoptera</taxon>
        <taxon>Endopterygota</taxon>
        <taxon>Hymenoptera</taxon>
        <taxon>Apocrita</taxon>
        <taxon>Aculeata</taxon>
        <taxon>Formicoidea</taxon>
        <taxon>Formicidae</taxon>
        <taxon>Myrmicinae</taxon>
        <taxon>Cyphomyrmex</taxon>
    </lineage>
</organism>
<evidence type="ECO:0000259" key="13">
    <source>
        <dbReference type="PROSITE" id="PS50206"/>
    </source>
</evidence>
<dbReference type="EC" id="2.8.1.-" evidence="11"/>
<comment type="subcellular location">
    <subcellularLocation>
        <location evidence="1">Cytoplasm</location>
        <location evidence="1">Cytosol</location>
    </subcellularLocation>
</comment>
<evidence type="ECO:0000256" key="7">
    <source>
        <dbReference type="ARBA" id="ARBA00022833"/>
    </source>
</evidence>
<dbReference type="GO" id="GO:0005829">
    <property type="term" value="C:cytosol"/>
    <property type="evidence" value="ECO:0007669"/>
    <property type="project" value="UniProtKB-SubCell"/>
</dbReference>
<name>A0A151I7G9_9HYME</name>
<dbReference type="GO" id="GO:0070566">
    <property type="term" value="F:adenylyltransferase activity"/>
    <property type="evidence" value="ECO:0007669"/>
    <property type="project" value="InterPro"/>
</dbReference>
<evidence type="ECO:0000256" key="10">
    <source>
        <dbReference type="ARBA" id="ARBA00023268"/>
    </source>
</evidence>
<dbReference type="GO" id="GO:0004792">
    <property type="term" value="F:thiosulfate-cyanide sulfurtransferase activity"/>
    <property type="evidence" value="ECO:0007669"/>
    <property type="project" value="TreeGrafter"/>
</dbReference>
<feature type="binding site" evidence="11">
    <location>
        <position position="83"/>
    </location>
    <ligand>
        <name>ATP</name>
        <dbReference type="ChEBI" id="CHEBI:30616"/>
    </ligand>
</feature>
<evidence type="ECO:0000256" key="9">
    <source>
        <dbReference type="ARBA" id="ARBA00023150"/>
    </source>
</evidence>
<dbReference type="STRING" id="456900.A0A151I7G9"/>
<dbReference type="EMBL" id="KQ978411">
    <property type="protein sequence ID" value="KYM94096.1"/>
    <property type="molecule type" value="Genomic_DNA"/>
</dbReference>
<evidence type="ECO:0000256" key="1">
    <source>
        <dbReference type="ARBA" id="ARBA00004514"/>
    </source>
</evidence>
<feature type="domain" description="Rhodanese" evidence="13">
    <location>
        <begin position="340"/>
        <end position="443"/>
    </location>
</feature>
<dbReference type="FunFam" id="3.40.250.10:FF:000014">
    <property type="entry name" value="Adenylyltransferase and sulfurtransferase MOCS3"/>
    <property type="match status" value="1"/>
</dbReference>
<comment type="function">
    <text evidence="11">Plays a central role in 2-thiolation of mcm(5)S(2)U at tRNA wobble positions of cytosolic tRNA(Lys), tRNA(Glu) and tRNA(Gln). Acts by mediating the C-terminal thiocarboxylation of the sulfur carrier URM1. Its N-terminus first activates URM1 as acyl-adenylate (-COAMP), then the persulfide sulfur on the catalytic cysteine is transferred to URM1 to form thiocarboxylation (-COSH) of its C-terminus. The reaction probably involves hydrogen sulfide that is generated from the persulfide intermediate and that acts as nucleophile towards URM1. Subsequently, a transient disulfide bond is formed. Does not use thiosulfate as sulfur donor; NFS1 probably acting as a sulfur donor for thiocarboxylation reactions.</text>
</comment>
<dbReference type="NCBIfam" id="NF004281">
    <property type="entry name" value="PRK05690.1"/>
    <property type="match status" value="1"/>
</dbReference>
<dbReference type="SUPFAM" id="SSF69572">
    <property type="entry name" value="Activating enzymes of the ubiquitin-like proteins"/>
    <property type="match status" value="1"/>
</dbReference>
<evidence type="ECO:0000256" key="3">
    <source>
        <dbReference type="ARBA" id="ARBA00022679"/>
    </source>
</evidence>
<feature type="binding site" evidence="11">
    <location>
        <position position="214"/>
    </location>
    <ligand>
        <name>Zn(2+)</name>
        <dbReference type="ChEBI" id="CHEBI:29105"/>
    </ligand>
</feature>
<dbReference type="PANTHER" id="PTHR10953:SF102">
    <property type="entry name" value="ADENYLYLTRANSFERASE AND SULFURTRANSFERASE MOCS3"/>
    <property type="match status" value="1"/>
</dbReference>
<dbReference type="InterPro" id="IPR001763">
    <property type="entry name" value="Rhodanese-like_dom"/>
</dbReference>
<feature type="binding site" evidence="11">
    <location>
        <position position="289"/>
    </location>
    <ligand>
        <name>Zn(2+)</name>
        <dbReference type="ChEBI" id="CHEBI:29105"/>
    </ligand>
</feature>
<dbReference type="GO" id="GO:0032447">
    <property type="term" value="P:protein urmylation"/>
    <property type="evidence" value="ECO:0007669"/>
    <property type="project" value="TreeGrafter"/>
</dbReference>
<dbReference type="GO" id="GO:0002143">
    <property type="term" value="P:tRNA wobble position uridine thiolation"/>
    <property type="evidence" value="ECO:0007669"/>
    <property type="project" value="InterPro"/>
</dbReference>
<sequence>MDNISIDTSEDKLVAEISELRELLRMKEAKLAHLRNKKQVVQEYGLNNDEICRYSRQLFLKEVGVKGQKKIKDSSVLIVGAGGLGCPAALYLTCAGVGCIGIVDYDDVEINNLHRQILYTETSIGIAKVIAAAESLNRLNSYVKVIPYKIQLDSKNALDIVTNYDVVIDATDNVATRYLLNDACVLSGKPLVSGAALRFEGNLSVFNYQKNGPCYRCIFPEPPPPETVTNCGDGGVFSTAVGTIGVLQALETLKIILDMPDVASGRLLLFDGTETKFHNVRLRPKNTNCVICGENRVIHKLIDYEKFCGAKANDKDPNLNLLKKEERISVEEYNKIIKKESKSRIMIDIRSPEEYQICHLEDFINIPFTQLSKNNNLKLIKDNIKEAQKEHHLVDLYLVCRRGNDSQKAVQYLKKIFTEDTLKIRDIIGGIHAWSNKIDQKFPKY</sequence>
<comment type="pathway">
    <text evidence="11">tRNA modification; 5-methoxycarbonylmethyl-2-thiouridine-tRNA biosynthesis.</text>
</comment>
<dbReference type="PROSITE" id="PS50206">
    <property type="entry name" value="RHODANESE_3"/>
    <property type="match status" value="1"/>
</dbReference>
<keyword evidence="5 11" id="KW-0479">Metal-binding</keyword>
<evidence type="ECO:0000256" key="2">
    <source>
        <dbReference type="ARBA" id="ARBA00022490"/>
    </source>
</evidence>
<keyword evidence="15" id="KW-1185">Reference proteome</keyword>
<feature type="active site" description="Glycyl thioester intermediate; for adenylyltransferase activity" evidence="11">
    <location>
        <position position="231"/>
    </location>
</feature>
<dbReference type="Pfam" id="PF00581">
    <property type="entry name" value="Rhodanese"/>
    <property type="match status" value="1"/>
</dbReference>
<feature type="binding site" evidence="11">
    <location>
        <position position="292"/>
    </location>
    <ligand>
        <name>Zn(2+)</name>
        <dbReference type="ChEBI" id="CHEBI:29105"/>
    </ligand>
</feature>
<dbReference type="UniPathway" id="UPA00988"/>
<feature type="active site" description="Cysteine persulfide intermediate; for sulfurtransferase activity" evidence="11">
    <location>
        <position position="400"/>
    </location>
</feature>
<dbReference type="InterPro" id="IPR000594">
    <property type="entry name" value="ThiF_NAD_FAD-bd"/>
</dbReference>
<dbReference type="GO" id="GO:0006777">
    <property type="term" value="P:Mo-molybdopterin cofactor biosynthetic process"/>
    <property type="evidence" value="ECO:0007669"/>
    <property type="project" value="UniProtKB-UniRule"/>
</dbReference>
<dbReference type="Pfam" id="PF00899">
    <property type="entry name" value="ThiF"/>
    <property type="match status" value="1"/>
</dbReference>
<evidence type="ECO:0000256" key="5">
    <source>
        <dbReference type="ARBA" id="ARBA00022723"/>
    </source>
</evidence>
<evidence type="ECO:0000256" key="8">
    <source>
        <dbReference type="ARBA" id="ARBA00022840"/>
    </source>
</evidence>
<comment type="similarity">
    <text evidence="11">In the N-terminal section; belongs to the HesA/MoeB/ThiF family. UBA4 subfamily.</text>
</comment>
<keyword evidence="2 11" id="KW-0963">Cytoplasm</keyword>
<dbReference type="EC" id="2.7.7.-" evidence="11"/>
<dbReference type="InterPro" id="IPR045886">
    <property type="entry name" value="ThiF/MoeB/HesA"/>
</dbReference>
<dbReference type="AlphaFoldDB" id="A0A151I7G9"/>
<keyword evidence="3 11" id="KW-0808">Transferase</keyword>
<evidence type="ECO:0000313" key="15">
    <source>
        <dbReference type="Proteomes" id="UP000078542"/>
    </source>
</evidence>
<comment type="cofactor">
    <cofactor evidence="11">
        <name>Zn(2+)</name>
        <dbReference type="ChEBI" id="CHEBI:29105"/>
    </cofactor>
    <text evidence="11">Binds 1 zinc ion per subunit.</text>
</comment>
<gene>
    <name evidence="14" type="ORF">ALC62_15269</name>
</gene>
<keyword evidence="7 11" id="KW-0862">Zinc</keyword>
<feature type="binding site" evidence="11">
    <location>
        <position position="128"/>
    </location>
    <ligand>
        <name>ATP</name>
        <dbReference type="ChEBI" id="CHEBI:30616"/>
    </ligand>
</feature>
<keyword evidence="8 11" id="KW-0067">ATP-binding</keyword>
<proteinExistence type="inferred from homology"/>